<evidence type="ECO:0000256" key="4">
    <source>
        <dbReference type="SAM" id="SignalP"/>
    </source>
</evidence>
<dbReference type="PANTHER" id="PTHR45661">
    <property type="entry name" value="SURFACE ANTIGEN"/>
    <property type="match status" value="1"/>
</dbReference>
<evidence type="ECO:0000259" key="5">
    <source>
        <dbReference type="PROSITE" id="PS51272"/>
    </source>
</evidence>
<name>A0ABX7ASV3_9BACI</name>
<dbReference type="InterPro" id="IPR013378">
    <property type="entry name" value="InlB-like_B-rpt"/>
</dbReference>
<feature type="domain" description="SLH" evidence="5">
    <location>
        <begin position="952"/>
        <end position="1007"/>
    </location>
</feature>
<evidence type="ECO:0000256" key="2">
    <source>
        <dbReference type="ARBA" id="ARBA00022729"/>
    </source>
</evidence>
<dbReference type="Pfam" id="PF09479">
    <property type="entry name" value="Flg_new"/>
    <property type="match status" value="5"/>
</dbReference>
<dbReference type="InterPro" id="IPR026906">
    <property type="entry name" value="LRR_5"/>
</dbReference>
<dbReference type="Proteomes" id="UP000596049">
    <property type="component" value="Chromosome"/>
</dbReference>
<keyword evidence="2 4" id="KW-0732">Signal</keyword>
<accession>A0ABX7ASV3</accession>
<protein>
    <submittedName>
        <fullName evidence="6">Leucine-rich repeat protein</fullName>
    </submittedName>
</protein>
<dbReference type="Pfam" id="PF00395">
    <property type="entry name" value="SLH"/>
    <property type="match status" value="3"/>
</dbReference>
<feature type="chain" id="PRO_5045580369" evidence="4">
    <location>
        <begin position="28"/>
        <end position="1007"/>
    </location>
</feature>
<dbReference type="InterPro" id="IPR042229">
    <property type="entry name" value="Listeria/Bacterioides_rpt_sf"/>
</dbReference>
<comment type="subcellular location">
    <subcellularLocation>
        <location evidence="1">Cell envelope</location>
    </subcellularLocation>
</comment>
<dbReference type="InterPro" id="IPR032675">
    <property type="entry name" value="LRR_dom_sf"/>
</dbReference>
<proteinExistence type="predicted"/>
<evidence type="ECO:0000256" key="3">
    <source>
        <dbReference type="SAM" id="MobiDB-lite"/>
    </source>
</evidence>
<keyword evidence="7" id="KW-1185">Reference proteome</keyword>
<feature type="region of interest" description="Disordered" evidence="3">
    <location>
        <begin position="32"/>
        <end position="61"/>
    </location>
</feature>
<evidence type="ECO:0000313" key="6">
    <source>
        <dbReference type="EMBL" id="QQP12879.1"/>
    </source>
</evidence>
<evidence type="ECO:0000313" key="7">
    <source>
        <dbReference type="Proteomes" id="UP000596049"/>
    </source>
</evidence>
<dbReference type="EMBL" id="CP067341">
    <property type="protein sequence ID" value="QQP12879.1"/>
    <property type="molecule type" value="Genomic_DNA"/>
</dbReference>
<sequence>MKKAFLLLAATLLVFSQLSLGSVSVYATSNGENNIVMPNDQKNENEGSNNEDETATSSDNDYITKSVDGGIAITGYTGESTDIVIPDVIKGQRVVAIEEKAFNEKGLTSVKIPSTVTSIKNNAFSNNLLTSVEIPSSVTTMEVGAFYENQLTSVTIPEDIPVIEAMVFANNQLTSVEIPSSVTSIQNYAFTNNRLTRVDISSNVTSIGTGAFFINQLTTVEIPSSVIAIEAEAFARNELTHVTIPSSVQTIGELAFYQNRIIKLEFEQDPSSNLKTIGEKAFRKNQIPSVKIPSSVATIEEAAFSYNQLTNVEFDYGASSNLKEIGKYAFHQNLLTSIKIPSSISTIGDAAFLFNQLTSVEFETPLNITTTGTHVFAYNRLTNIEIPSTLTEIKRGVFSNNQLTSVQIPSSITMIDEGAFENNRLTSVEFENPSNVKIIDGVVFKNNQLTSIEIPSSVETIHYDAFIENNLDYVIFHGKPQFLSDQTPFDQQYKKGKTFYGWFEDEDYTIKWSNTVPQPMTIYAMWDLPNNCTVTFDTNGGNIVPSETTKCGNLLIEPTNPKKTGYTFSGWYKNKELTEPWDFHQNVVTKDITLYAKWSKASYIVTFDANGGSEVPSQSVEYGELIKTPSTSVKAGYTFGGWYKDKGLTEAWDFAKDVVTENVTLYAKWTKDNTSGGGSGGSGGSGGGSSNYKITFDSNGGSEVPPQTVGYNDLVKTPATPVKDGYHFDGWYKETALNNAWDFAKDKVTADITLYAKWTKDYMVTFDSNGGSEIPSQTVPYKALVKAPSNPKKEGYLFIGWYKNENFTKAWDFAKDVVTEDLTLYARWMKESHGCDITFKDVDQNWAQDMIKEVAERCIIIGFPDGTFRPNDMIQRQHVVLMIDRALQPAPIRDAVAFSDVPKSHVNYEQITRLQRAGIVDGSNGAFRPNASITRAEMAKVIVLAFGLTPEGDSTFKDVDPSHWASEYIAALADNNIALGDENGNFRPNENLTRAEFTAIIYRALGL</sequence>
<dbReference type="InterPro" id="IPR053139">
    <property type="entry name" value="Surface_bspA-like"/>
</dbReference>
<dbReference type="SUPFAM" id="SSF52058">
    <property type="entry name" value="L domain-like"/>
    <property type="match status" value="1"/>
</dbReference>
<dbReference type="Gene3D" id="2.60.40.4270">
    <property type="entry name" value="Listeria-Bacteroides repeat domain"/>
    <property type="match status" value="4"/>
</dbReference>
<reference evidence="6 7" key="1">
    <citation type="submission" date="2020-01" db="EMBL/GenBank/DDBJ databases">
        <authorList>
            <person name="Liu G."/>
            <person name="Liu B."/>
        </authorList>
    </citation>
    <scope>NUCLEOTIDE SEQUENCE [LARGE SCALE GENOMIC DNA]</scope>
    <source>
        <strain evidence="6 7">FJAT-51161</strain>
    </source>
</reference>
<feature type="domain" description="SLH" evidence="5">
    <location>
        <begin position="834"/>
        <end position="893"/>
    </location>
</feature>
<organism evidence="6 7">
    <name type="scientific">Lysinibacillus agricola</name>
    <dbReference type="NCBI Taxonomy" id="2590012"/>
    <lineage>
        <taxon>Bacteria</taxon>
        <taxon>Bacillati</taxon>
        <taxon>Bacillota</taxon>
        <taxon>Bacilli</taxon>
        <taxon>Bacillales</taxon>
        <taxon>Bacillaceae</taxon>
        <taxon>Lysinibacillus</taxon>
    </lineage>
</organism>
<feature type="region of interest" description="Disordered" evidence="3">
    <location>
        <begin position="674"/>
        <end position="699"/>
    </location>
</feature>
<dbReference type="Pfam" id="PF13306">
    <property type="entry name" value="LRR_5"/>
    <property type="match status" value="2"/>
</dbReference>
<dbReference type="NCBIfam" id="TIGR02543">
    <property type="entry name" value="List_Bact_rpt"/>
    <property type="match status" value="5"/>
</dbReference>
<evidence type="ECO:0000256" key="1">
    <source>
        <dbReference type="ARBA" id="ARBA00004196"/>
    </source>
</evidence>
<dbReference type="Gene3D" id="3.80.10.10">
    <property type="entry name" value="Ribonuclease Inhibitor"/>
    <property type="match status" value="5"/>
</dbReference>
<feature type="signal peptide" evidence="4">
    <location>
        <begin position="1"/>
        <end position="27"/>
    </location>
</feature>
<dbReference type="RefSeq" id="WP_053595821.1">
    <property type="nucleotide sequence ID" value="NZ_CP067341.1"/>
</dbReference>
<dbReference type="PANTHER" id="PTHR45661:SF3">
    <property type="entry name" value="IG-LIKE DOMAIN-CONTAINING PROTEIN"/>
    <property type="match status" value="1"/>
</dbReference>
<dbReference type="InterPro" id="IPR001119">
    <property type="entry name" value="SLH_dom"/>
</dbReference>
<gene>
    <name evidence="6" type="ORF">FJQ98_01965</name>
</gene>
<feature type="domain" description="SLH" evidence="5">
    <location>
        <begin position="894"/>
        <end position="951"/>
    </location>
</feature>
<feature type="compositionally biased region" description="Gly residues" evidence="3">
    <location>
        <begin position="675"/>
        <end position="689"/>
    </location>
</feature>
<dbReference type="PROSITE" id="PS51272">
    <property type="entry name" value="SLH"/>
    <property type="match status" value="3"/>
</dbReference>